<reference evidence="2" key="1">
    <citation type="journal article" date="2014" name="Int. J. Syst. Evol. Microbiol.">
        <title>Complete genome sequence of Corynebacterium casei LMG S-19264T (=DSM 44701T), isolated from a smear-ripened cheese.</title>
        <authorList>
            <consortium name="US DOE Joint Genome Institute (JGI-PGF)"/>
            <person name="Walter F."/>
            <person name="Albersmeier A."/>
            <person name="Kalinowski J."/>
            <person name="Ruckert C."/>
        </authorList>
    </citation>
    <scope>NUCLEOTIDE SEQUENCE</scope>
    <source>
        <strain evidence="2">NBRC 110071</strain>
    </source>
</reference>
<comment type="caution">
    <text evidence="2">The sequence shown here is derived from an EMBL/GenBank/DDBJ whole genome shotgun (WGS) entry which is preliminary data.</text>
</comment>
<evidence type="ECO:0000313" key="2">
    <source>
        <dbReference type="EMBL" id="GLQ30263.1"/>
    </source>
</evidence>
<gene>
    <name evidence="2" type="ORF">GCM10007876_07410</name>
</gene>
<dbReference type="AlphaFoldDB" id="A0AA37S8B8"/>
<accession>A0AA37S8B8</accession>
<evidence type="ECO:0000256" key="1">
    <source>
        <dbReference type="SAM" id="SignalP"/>
    </source>
</evidence>
<dbReference type="Pfam" id="PF11777">
    <property type="entry name" value="DUF3316"/>
    <property type="match status" value="1"/>
</dbReference>
<dbReference type="EMBL" id="BSNM01000003">
    <property type="protein sequence ID" value="GLQ30263.1"/>
    <property type="molecule type" value="Genomic_DNA"/>
</dbReference>
<dbReference type="InterPro" id="IPR016879">
    <property type="entry name" value="UCP028299"/>
</dbReference>
<feature type="signal peptide" evidence="1">
    <location>
        <begin position="1"/>
        <end position="22"/>
    </location>
</feature>
<dbReference type="PIRSF" id="PIRSF028299">
    <property type="entry name" value="UCP028299"/>
    <property type="match status" value="1"/>
</dbReference>
<keyword evidence="3" id="KW-1185">Reference proteome</keyword>
<organism evidence="2 3">
    <name type="scientific">Litoribrevibacter albus</name>
    <dbReference type="NCBI Taxonomy" id="1473156"/>
    <lineage>
        <taxon>Bacteria</taxon>
        <taxon>Pseudomonadati</taxon>
        <taxon>Pseudomonadota</taxon>
        <taxon>Gammaproteobacteria</taxon>
        <taxon>Oceanospirillales</taxon>
        <taxon>Oceanospirillaceae</taxon>
        <taxon>Litoribrevibacter</taxon>
    </lineage>
</organism>
<evidence type="ECO:0000313" key="3">
    <source>
        <dbReference type="Proteomes" id="UP001161389"/>
    </source>
</evidence>
<dbReference type="Proteomes" id="UP001161389">
    <property type="component" value="Unassembled WGS sequence"/>
</dbReference>
<dbReference type="RefSeq" id="WP_284378906.1">
    <property type="nucleotide sequence ID" value="NZ_BSNM01000003.1"/>
</dbReference>
<evidence type="ECO:0008006" key="4">
    <source>
        <dbReference type="Google" id="ProtNLM"/>
    </source>
</evidence>
<keyword evidence="1" id="KW-0732">Signal</keyword>
<name>A0AA37S8B8_9GAMM</name>
<proteinExistence type="predicted"/>
<sequence>MKLFKTTVTALALSIVSLAATAEPLKNSANETVRNQSKVIEVLVSSSRQAAYQGALSKLDALTKSAPESLTSALHVGGGNDIDQNSLHLKEDNFVTVTERIGQDGNVQYVGLVHVNYHYIEDKSRN</sequence>
<protein>
    <recommendedName>
        <fullName evidence="4">DUF1471 domain-containing protein</fullName>
    </recommendedName>
</protein>
<feature type="chain" id="PRO_5041382321" description="DUF1471 domain-containing protein" evidence="1">
    <location>
        <begin position="23"/>
        <end position="126"/>
    </location>
</feature>
<reference evidence="2" key="2">
    <citation type="submission" date="2023-01" db="EMBL/GenBank/DDBJ databases">
        <title>Draft genome sequence of Litoribrevibacter albus strain NBRC 110071.</title>
        <authorList>
            <person name="Sun Q."/>
            <person name="Mori K."/>
        </authorList>
    </citation>
    <scope>NUCLEOTIDE SEQUENCE</scope>
    <source>
        <strain evidence="2">NBRC 110071</strain>
    </source>
</reference>